<dbReference type="GO" id="GO:0016787">
    <property type="term" value="F:hydrolase activity"/>
    <property type="evidence" value="ECO:0007669"/>
    <property type="project" value="UniProtKB-KW"/>
</dbReference>
<dbReference type="STRING" id="121719.APZ00_20430"/>
<dbReference type="SUPFAM" id="SSF56529">
    <property type="entry name" value="FAH"/>
    <property type="match status" value="1"/>
</dbReference>
<dbReference type="AlphaFoldDB" id="A0A0U3FS64"/>
<evidence type="ECO:0000313" key="3">
    <source>
        <dbReference type="EMBL" id="ALV29118.1"/>
    </source>
</evidence>
<dbReference type="RefSeq" id="WP_058900039.1">
    <property type="nucleotide sequence ID" value="NZ_CP013068.1"/>
</dbReference>
<dbReference type="Pfam" id="PF18288">
    <property type="entry name" value="FAA_hydro_N_2"/>
    <property type="match status" value="1"/>
</dbReference>
<dbReference type="KEGG" id="pphr:APZ00_20430"/>
<proteinExistence type="predicted"/>
<gene>
    <name evidence="3" type="ORF">APZ00_20430</name>
</gene>
<feature type="domain" description="Fumarylacetoacetase-like C-terminal" evidence="1">
    <location>
        <begin position="84"/>
        <end position="322"/>
    </location>
</feature>
<dbReference type="InterPro" id="IPR011234">
    <property type="entry name" value="Fumarylacetoacetase-like_C"/>
</dbReference>
<evidence type="ECO:0000313" key="4">
    <source>
        <dbReference type="Proteomes" id="UP000064921"/>
    </source>
</evidence>
<dbReference type="PANTHER" id="PTHR43211:SF1">
    <property type="entry name" value="BLL6422 PROTEIN"/>
    <property type="match status" value="1"/>
</dbReference>
<dbReference type="InterPro" id="IPR041072">
    <property type="entry name" value="FAA_hydro_N"/>
</dbReference>
<sequence length="325" mass="35420">MKLATYHDGTRDGQLWIVSRDLKRALPATGIAASMLAALEDWDKAAPLLALAYDRLNAGDEPFATPFTPERCLAPLPRAPQWLDASAFLNHGRLMDKAFNNPPNPDFETIPLVYQGASDDFRGPLAPVEFPDEALCIDMEGEFGVILSDVPMGTSAEKALDHVRLLVQINDWSLRAAGPREMRAGFGFLQAKPSTSFAPVAVTPDEIAPHWHDGRVNLQLFVEINGREVGRANGREMHFSFAELIAHCTKTRRLTAGTILGSGTVSNEDRAAGSSCISEIRVIEMLDEGAARTPFLSFGDKVRLEARLPDGSSPFGIIDQQVVKA</sequence>
<dbReference type="Gene3D" id="3.90.850.10">
    <property type="entry name" value="Fumarylacetoacetase-like, C-terminal domain"/>
    <property type="match status" value="1"/>
</dbReference>
<accession>A0A0U3FS64</accession>
<dbReference type="Pfam" id="PF01557">
    <property type="entry name" value="FAA_hydrolase"/>
    <property type="match status" value="1"/>
</dbReference>
<feature type="domain" description="Fumarylacetoacetase N-terminal" evidence="2">
    <location>
        <begin position="1"/>
        <end position="78"/>
    </location>
</feature>
<reference evidence="3 4" key="1">
    <citation type="submission" date="2015-10" db="EMBL/GenBank/DDBJ databases">
        <title>The world's first case of liver abscess caused by Pannonibacter phragmitetus.</title>
        <authorList>
            <person name="Ming D."/>
            <person name="Wang M."/>
            <person name="Zhou Y."/>
            <person name="Jiang T."/>
            <person name="Hu S."/>
        </authorList>
    </citation>
    <scope>NUCLEOTIDE SEQUENCE [LARGE SCALE GENOMIC DNA]</scope>
    <source>
        <strain evidence="3 4">31801</strain>
    </source>
</reference>
<dbReference type="InterPro" id="IPR036663">
    <property type="entry name" value="Fumarylacetoacetase_C_sf"/>
</dbReference>
<dbReference type="EMBL" id="CP013068">
    <property type="protein sequence ID" value="ALV29118.1"/>
    <property type="molecule type" value="Genomic_DNA"/>
</dbReference>
<evidence type="ECO:0000259" key="1">
    <source>
        <dbReference type="Pfam" id="PF01557"/>
    </source>
</evidence>
<keyword evidence="3" id="KW-0378">Hydrolase</keyword>
<protein>
    <submittedName>
        <fullName evidence="3">Fumarylacetoacetate hydrolase</fullName>
    </submittedName>
</protein>
<organism evidence="3 4">
    <name type="scientific">Pannonibacter phragmitetus</name>
    <dbReference type="NCBI Taxonomy" id="121719"/>
    <lineage>
        <taxon>Bacteria</taxon>
        <taxon>Pseudomonadati</taxon>
        <taxon>Pseudomonadota</taxon>
        <taxon>Alphaproteobacteria</taxon>
        <taxon>Hyphomicrobiales</taxon>
        <taxon>Stappiaceae</taxon>
        <taxon>Pannonibacter</taxon>
    </lineage>
</organism>
<name>A0A0U3FS64_9HYPH</name>
<dbReference type="PANTHER" id="PTHR43211">
    <property type="entry name" value="FUMARYLACETOACETATE HYDROLASE"/>
    <property type="match status" value="1"/>
</dbReference>
<keyword evidence="4" id="KW-1185">Reference proteome</keyword>
<evidence type="ECO:0000259" key="2">
    <source>
        <dbReference type="Pfam" id="PF18288"/>
    </source>
</evidence>
<dbReference type="Proteomes" id="UP000064921">
    <property type="component" value="Chromosome"/>
</dbReference>